<dbReference type="Pfam" id="PF14280">
    <property type="entry name" value="DUF4365"/>
    <property type="match status" value="1"/>
</dbReference>
<evidence type="ECO:0000259" key="3">
    <source>
        <dbReference type="Pfam" id="PF20698"/>
    </source>
</evidence>
<accession>A0A7W9HJS8</accession>
<proteinExistence type="predicted"/>
<dbReference type="InterPro" id="IPR011990">
    <property type="entry name" value="TPR-like_helical_dom_sf"/>
</dbReference>
<evidence type="ECO:0000259" key="2">
    <source>
        <dbReference type="Pfam" id="PF14280"/>
    </source>
</evidence>
<dbReference type="RefSeq" id="WP_184920984.1">
    <property type="nucleotide sequence ID" value="NZ_JACHMO010000001.1"/>
</dbReference>
<evidence type="ECO:0000313" key="4">
    <source>
        <dbReference type="EMBL" id="MBB5803582.1"/>
    </source>
</evidence>
<name>A0A7W9HJS8_9PSEU</name>
<keyword evidence="5" id="KW-1185">Reference proteome</keyword>
<dbReference type="InterPro" id="IPR048987">
    <property type="entry name" value="PIN-TPR-GreABC"/>
</dbReference>
<dbReference type="Pfam" id="PF20698">
    <property type="entry name" value="PIN-TPR-GreABC"/>
    <property type="match status" value="1"/>
</dbReference>
<dbReference type="InterPro" id="IPR019734">
    <property type="entry name" value="TPR_rpt"/>
</dbReference>
<dbReference type="PROSITE" id="PS50005">
    <property type="entry name" value="TPR"/>
    <property type="match status" value="1"/>
</dbReference>
<feature type="domain" description="PIN" evidence="3">
    <location>
        <begin position="925"/>
        <end position="1059"/>
    </location>
</feature>
<dbReference type="Gene3D" id="1.25.40.10">
    <property type="entry name" value="Tetratricopeptide repeat domain"/>
    <property type="match status" value="1"/>
</dbReference>
<feature type="domain" description="DUF4365" evidence="2">
    <location>
        <begin position="38"/>
        <end position="164"/>
    </location>
</feature>
<feature type="repeat" description="TPR" evidence="1">
    <location>
        <begin position="350"/>
        <end position="383"/>
    </location>
</feature>
<reference evidence="4 5" key="1">
    <citation type="submission" date="2020-08" db="EMBL/GenBank/DDBJ databases">
        <title>Sequencing the genomes of 1000 actinobacteria strains.</title>
        <authorList>
            <person name="Klenk H.-P."/>
        </authorList>
    </citation>
    <scope>NUCLEOTIDE SEQUENCE [LARGE SCALE GENOMIC DNA]</scope>
    <source>
        <strain evidence="4 5">DSM 45486</strain>
    </source>
</reference>
<dbReference type="Proteomes" id="UP000552097">
    <property type="component" value="Unassembled WGS sequence"/>
</dbReference>
<dbReference type="EMBL" id="JACHMO010000001">
    <property type="protein sequence ID" value="MBB5803582.1"/>
    <property type="molecule type" value="Genomic_DNA"/>
</dbReference>
<gene>
    <name evidence="4" type="ORF">F4560_003350</name>
</gene>
<sequence>MDPTTAGATTGRGALACHQARSQQGGTPINIDTNRIDRASVGLCEFQINELLRHTFREQTTSDFGVDAHVELKRDGIPTGRLVGLQLKGGRSQFGEETDTGWKFRPKKKHIPYWLGHSLPMYLLLIDKDTRTIYWQELSARTLETGPRGGVYVMVPKTQALTSAGVAWEIAAEKFAETALSDYSDNLLRLPPSVVRALAPLVAVNAGAAALLAAHLARGRTAPEVVIHTLKDSDPAWLSPNGRSLGLVALADYARAHGLVELAADVLLLVAERTLESKYRYTRNAGLIVLDTNRPRARDLITIAASMAEASGDARLDIGRAVLAHPEGSAAPLVLSDELNTQLDAITDDDLVLSFLARRSENAGDFDRAVYLFEQALALVPDSVSLMEALASTLSRRAQTSRMQPADQRRAIQLASDAVDQLHHWSGPTESALHTLLQSLLMAGQFTKVLDRSLSAPDGRATTGESQRPDVLTFAATAATALERRDLALRLIDSLPPGVDQDLARLRLRDNPNEVDDQRAAWIDLAERLDKNQPESLVQVVMRLSDLGVDESARLNPLVDDNLITPDLRDLAAISAKARVHLDAALPQLRLLAERNDFGAMKLVDYLTSADRFDDAEVASKAAYLRYKKPEFALRRAELLIHMNRDPEAHDAITDALTASSIDPIHRRIAHQLLARLLVRQAANAPEGKQIWRRIERQLNECVNSDELVAEERDIWQLADAQMRLGEEADAFTTLSRHEPKVVTADQARLWMYIMLTQTVLTAHTYARMLELADIFADDVELSAALLTAVITHTRNAEDEPATPADQRAVLDGDRRAAAFAALHAHVERHGDRSPIKILQAPTTEDLIIKMTELARRDHGPLIEITEMIRQVRLPLGMLALAAGRPYSSTLAIRPLGYFITAAALEDDDVADEEAANASFNRDVVVDVSALLIASELGEFDKFRGNFRSLLISSASHTDIRAGRAILEGQSSSSGSIRYDARTDSIAAVEMDVEDHLDTLARFSKIDSSLAATQMVADTTLDELDLPGSAPWLAPIALAKHRGIPLWSDDLAQRRLARSLGVEAFGTTTLQQLRTAERLSDERIDDTQYREALDVRRQEVLDALSARVVDVPTDCQVVIDQGNAEEWNERLALVTVGRPGWWHMTANPWSDLLSILTAAEESDGPSDTWRYHAMWGVARVAPDDPNRSALLIACAALVCIGDALDVNKTVEYLITANNIAAQRGAKIPSDFLVEAATALELAGVFSYAPSDVARLRPRLSGSDGSVPSTA</sequence>
<comment type="caution">
    <text evidence="4">The sequence shown here is derived from an EMBL/GenBank/DDBJ whole genome shotgun (WGS) entry which is preliminary data.</text>
</comment>
<organism evidence="4 5">
    <name type="scientific">Saccharothrix ecbatanensis</name>
    <dbReference type="NCBI Taxonomy" id="1105145"/>
    <lineage>
        <taxon>Bacteria</taxon>
        <taxon>Bacillati</taxon>
        <taxon>Actinomycetota</taxon>
        <taxon>Actinomycetes</taxon>
        <taxon>Pseudonocardiales</taxon>
        <taxon>Pseudonocardiaceae</taxon>
        <taxon>Saccharothrix</taxon>
    </lineage>
</organism>
<evidence type="ECO:0000256" key="1">
    <source>
        <dbReference type="PROSITE-ProRule" id="PRU00339"/>
    </source>
</evidence>
<dbReference type="AlphaFoldDB" id="A0A7W9HJS8"/>
<evidence type="ECO:0000313" key="5">
    <source>
        <dbReference type="Proteomes" id="UP000552097"/>
    </source>
</evidence>
<protein>
    <submittedName>
        <fullName evidence="4">Tetratricopeptide (TPR) repeat protein</fullName>
    </submittedName>
</protein>
<dbReference type="InterPro" id="IPR025375">
    <property type="entry name" value="DUF4365"/>
</dbReference>
<keyword evidence="1" id="KW-0802">TPR repeat</keyword>